<dbReference type="SUPFAM" id="SSF103473">
    <property type="entry name" value="MFS general substrate transporter"/>
    <property type="match status" value="1"/>
</dbReference>
<dbReference type="Pfam" id="PF07690">
    <property type="entry name" value="MFS_1"/>
    <property type="match status" value="1"/>
</dbReference>
<evidence type="ECO:0000256" key="1">
    <source>
        <dbReference type="ARBA" id="ARBA00004651"/>
    </source>
</evidence>
<keyword evidence="5 7" id="KW-1133">Transmembrane helix</keyword>
<reference evidence="9 10" key="1">
    <citation type="journal article" date="2016" name="Nat. Commun.">
        <title>Thousands of microbial genomes shed light on interconnected biogeochemical processes in an aquifer system.</title>
        <authorList>
            <person name="Anantharaman K."/>
            <person name="Brown C.T."/>
            <person name="Hug L.A."/>
            <person name="Sharon I."/>
            <person name="Castelle C.J."/>
            <person name="Probst A.J."/>
            <person name="Thomas B.C."/>
            <person name="Singh A."/>
            <person name="Wilkins M.J."/>
            <person name="Karaoz U."/>
            <person name="Brodie E.L."/>
            <person name="Williams K.H."/>
            <person name="Hubbard S.S."/>
            <person name="Banfield J.F."/>
        </authorList>
    </citation>
    <scope>NUCLEOTIDE SEQUENCE [LARGE SCALE GENOMIC DNA]</scope>
</reference>
<sequence>MRPLYRRSVYSEIHTLSLLGFLFGVVYGMFSLALPILSDGIFSTIGWIGIVFAIPELFGVFADVPIGAFASHFGRRRAILLSGTLLAASAALFMIFRSPLIFLVLLIFYELATQLFIIPADAEAMALTPNTHAGRINGMIEGLHNFGYSLGPIAVGVAMFFGMRAVFAVIFGISVLLVLTSVRFSSGLRPHESFRRSFLDVLKKDHVFQKSFHEFLLLRFKGVFLVFAFFIFAFHWGFIAIAEPLYTKALGLSELAIGLVYAGFTLPILFIGIIAGKFIDRNGGGQNSIGYRNFFDGNINHRIWCI</sequence>
<dbReference type="Proteomes" id="UP000177811">
    <property type="component" value="Unassembled WGS sequence"/>
</dbReference>
<dbReference type="GO" id="GO:0005886">
    <property type="term" value="C:plasma membrane"/>
    <property type="evidence" value="ECO:0007669"/>
    <property type="project" value="UniProtKB-SubCell"/>
</dbReference>
<organism evidence="9 10">
    <name type="scientific">Candidatus Sungbacteria bacterium RIFCSPHIGHO2_02_FULL_51_29</name>
    <dbReference type="NCBI Taxonomy" id="1802273"/>
    <lineage>
        <taxon>Bacteria</taxon>
        <taxon>Candidatus Sungiibacteriota</taxon>
    </lineage>
</organism>
<dbReference type="InterPro" id="IPR036259">
    <property type="entry name" value="MFS_trans_sf"/>
</dbReference>
<accession>A0A1G2KWC3</accession>
<name>A0A1G2KWC3_9BACT</name>
<dbReference type="Gene3D" id="1.20.1250.20">
    <property type="entry name" value="MFS general substrate transporter like domains"/>
    <property type="match status" value="2"/>
</dbReference>
<comment type="subcellular location">
    <subcellularLocation>
        <location evidence="1">Cell membrane</location>
        <topology evidence="1">Multi-pass membrane protein</topology>
    </subcellularLocation>
</comment>
<keyword evidence="4 7" id="KW-0812">Transmembrane</keyword>
<gene>
    <name evidence="9" type="ORF">A3C16_03650</name>
</gene>
<evidence type="ECO:0000256" key="3">
    <source>
        <dbReference type="ARBA" id="ARBA00022475"/>
    </source>
</evidence>
<keyword evidence="3" id="KW-1003">Cell membrane</keyword>
<evidence type="ECO:0000256" key="2">
    <source>
        <dbReference type="ARBA" id="ARBA00022448"/>
    </source>
</evidence>
<dbReference type="PANTHER" id="PTHR23517">
    <property type="entry name" value="RESISTANCE PROTEIN MDTM, PUTATIVE-RELATED-RELATED"/>
    <property type="match status" value="1"/>
</dbReference>
<protein>
    <recommendedName>
        <fullName evidence="8">Major facilitator superfamily (MFS) profile domain-containing protein</fullName>
    </recommendedName>
</protein>
<proteinExistence type="predicted"/>
<feature type="transmembrane region" description="Helical" evidence="7">
    <location>
        <begin position="216"/>
        <end position="239"/>
    </location>
</feature>
<dbReference type="PANTHER" id="PTHR23517:SF3">
    <property type="entry name" value="INTEGRAL MEMBRANE TRANSPORT PROTEIN"/>
    <property type="match status" value="1"/>
</dbReference>
<evidence type="ECO:0000256" key="5">
    <source>
        <dbReference type="ARBA" id="ARBA00022989"/>
    </source>
</evidence>
<dbReference type="InterPro" id="IPR011701">
    <property type="entry name" value="MFS"/>
</dbReference>
<evidence type="ECO:0000256" key="7">
    <source>
        <dbReference type="SAM" id="Phobius"/>
    </source>
</evidence>
<evidence type="ECO:0000313" key="9">
    <source>
        <dbReference type="EMBL" id="OHA03703.1"/>
    </source>
</evidence>
<keyword evidence="2" id="KW-0813">Transport</keyword>
<dbReference type="GO" id="GO:0022857">
    <property type="term" value="F:transmembrane transporter activity"/>
    <property type="evidence" value="ECO:0007669"/>
    <property type="project" value="InterPro"/>
</dbReference>
<feature type="transmembrane region" description="Helical" evidence="7">
    <location>
        <begin position="259"/>
        <end position="279"/>
    </location>
</feature>
<feature type="transmembrane region" description="Helical" evidence="7">
    <location>
        <begin position="153"/>
        <end position="179"/>
    </location>
</feature>
<dbReference type="InterPro" id="IPR020846">
    <property type="entry name" value="MFS_dom"/>
</dbReference>
<dbReference type="EMBL" id="MHQL01000010">
    <property type="protein sequence ID" value="OHA03703.1"/>
    <property type="molecule type" value="Genomic_DNA"/>
</dbReference>
<dbReference type="InterPro" id="IPR050171">
    <property type="entry name" value="MFS_Transporters"/>
</dbReference>
<evidence type="ECO:0000256" key="6">
    <source>
        <dbReference type="ARBA" id="ARBA00023136"/>
    </source>
</evidence>
<keyword evidence="6 7" id="KW-0472">Membrane</keyword>
<feature type="domain" description="Major facilitator superfamily (MFS) profile" evidence="8">
    <location>
        <begin position="12"/>
        <end position="306"/>
    </location>
</feature>
<evidence type="ECO:0000259" key="8">
    <source>
        <dbReference type="PROSITE" id="PS50850"/>
    </source>
</evidence>
<evidence type="ECO:0000313" key="10">
    <source>
        <dbReference type="Proteomes" id="UP000177811"/>
    </source>
</evidence>
<feature type="transmembrane region" description="Helical" evidence="7">
    <location>
        <begin position="44"/>
        <end position="66"/>
    </location>
</feature>
<dbReference type="PROSITE" id="PS50850">
    <property type="entry name" value="MFS"/>
    <property type="match status" value="1"/>
</dbReference>
<feature type="transmembrane region" description="Helical" evidence="7">
    <location>
        <begin position="16"/>
        <end position="38"/>
    </location>
</feature>
<feature type="transmembrane region" description="Helical" evidence="7">
    <location>
        <begin position="78"/>
        <end position="109"/>
    </location>
</feature>
<comment type="caution">
    <text evidence="9">The sequence shown here is derived from an EMBL/GenBank/DDBJ whole genome shotgun (WGS) entry which is preliminary data.</text>
</comment>
<dbReference type="AlphaFoldDB" id="A0A1G2KWC3"/>
<evidence type="ECO:0000256" key="4">
    <source>
        <dbReference type="ARBA" id="ARBA00022692"/>
    </source>
</evidence>